<dbReference type="InterPro" id="IPR036995">
    <property type="entry name" value="MPG_sf"/>
</dbReference>
<proteinExistence type="inferred from homology"/>
<evidence type="ECO:0000256" key="5">
    <source>
        <dbReference type="HAMAP-Rule" id="MF_00527"/>
    </source>
</evidence>
<dbReference type="PANTHER" id="PTHR10429:SF0">
    <property type="entry name" value="DNA-3-METHYLADENINE GLYCOSYLASE"/>
    <property type="match status" value="1"/>
</dbReference>
<evidence type="ECO:0000256" key="1">
    <source>
        <dbReference type="ARBA" id="ARBA00009232"/>
    </source>
</evidence>
<keyword evidence="3 5" id="KW-0378">Hydrolase</keyword>
<keyword evidence="4 5" id="KW-0234">DNA repair</keyword>
<keyword evidence="2 5" id="KW-0227">DNA damage</keyword>
<dbReference type="GO" id="GO:0006284">
    <property type="term" value="P:base-excision repair"/>
    <property type="evidence" value="ECO:0007669"/>
    <property type="project" value="InterPro"/>
</dbReference>
<protein>
    <recommendedName>
        <fullName evidence="5">Putative 3-methyladenine DNA glycosylase</fullName>
        <ecNumber evidence="5">3.2.2.-</ecNumber>
    </recommendedName>
</protein>
<dbReference type="EMBL" id="DXGK01000019">
    <property type="protein sequence ID" value="HIW69909.1"/>
    <property type="molecule type" value="Genomic_DNA"/>
</dbReference>
<dbReference type="HAMAP" id="MF_00527">
    <property type="entry name" value="3MGH"/>
    <property type="match status" value="1"/>
</dbReference>
<comment type="similarity">
    <text evidence="1 5">Belongs to the DNA glycosylase MPG family.</text>
</comment>
<dbReference type="SUPFAM" id="SSF50486">
    <property type="entry name" value="FMT C-terminal domain-like"/>
    <property type="match status" value="1"/>
</dbReference>
<evidence type="ECO:0000313" key="6">
    <source>
        <dbReference type="EMBL" id="HIW69909.1"/>
    </source>
</evidence>
<evidence type="ECO:0000256" key="4">
    <source>
        <dbReference type="ARBA" id="ARBA00023204"/>
    </source>
</evidence>
<evidence type="ECO:0000313" key="7">
    <source>
        <dbReference type="Proteomes" id="UP000886878"/>
    </source>
</evidence>
<dbReference type="AlphaFoldDB" id="A0A9D1QNJ9"/>
<accession>A0A9D1QNJ9</accession>
<dbReference type="InterPro" id="IPR011034">
    <property type="entry name" value="Formyl_transferase-like_C_sf"/>
</dbReference>
<sequence length="215" mass="23372">MDQFNRFFSGRPTTAIAKILLGHKLVYNGPHGKVGGLIVETEAYLGINDSASHAFGDRHTNYTASLYAEPGTLYIYQIRGMVCCDIVAQPAGEPHGILIRGIEPTIGIEQMAANRPIKGVNISNGPAKLMAALGISDRQLDGLAMAKAPLQISLTTSKVPIQVDEGPRIGVNPDGKDAVKPRRFSVHGNPYVSHTKRRDDREDHGWRTTYGMAVR</sequence>
<dbReference type="Gene3D" id="3.10.300.10">
    <property type="entry name" value="Methylpurine-DNA glycosylase (MPG)"/>
    <property type="match status" value="1"/>
</dbReference>
<reference evidence="6" key="2">
    <citation type="submission" date="2021-04" db="EMBL/GenBank/DDBJ databases">
        <authorList>
            <person name="Gilroy R."/>
        </authorList>
    </citation>
    <scope>NUCLEOTIDE SEQUENCE</scope>
    <source>
        <strain evidence="6">ChiHejej3B27-2180</strain>
    </source>
</reference>
<dbReference type="EC" id="3.2.2.-" evidence="5"/>
<evidence type="ECO:0000256" key="3">
    <source>
        <dbReference type="ARBA" id="ARBA00022801"/>
    </source>
</evidence>
<dbReference type="CDD" id="cd00540">
    <property type="entry name" value="AAG"/>
    <property type="match status" value="1"/>
</dbReference>
<dbReference type="PANTHER" id="PTHR10429">
    <property type="entry name" value="DNA-3-METHYLADENINE GLYCOSYLASE"/>
    <property type="match status" value="1"/>
</dbReference>
<dbReference type="Pfam" id="PF02245">
    <property type="entry name" value="Pur_DNA_glyco"/>
    <property type="match status" value="1"/>
</dbReference>
<dbReference type="GO" id="GO:0003677">
    <property type="term" value="F:DNA binding"/>
    <property type="evidence" value="ECO:0007669"/>
    <property type="project" value="InterPro"/>
</dbReference>
<dbReference type="Proteomes" id="UP000886878">
    <property type="component" value="Unassembled WGS sequence"/>
</dbReference>
<evidence type="ECO:0000256" key="2">
    <source>
        <dbReference type="ARBA" id="ARBA00022763"/>
    </source>
</evidence>
<name>A0A9D1QNJ9_9LACO</name>
<dbReference type="NCBIfam" id="TIGR00567">
    <property type="entry name" value="3mg"/>
    <property type="match status" value="1"/>
</dbReference>
<dbReference type="InterPro" id="IPR003180">
    <property type="entry name" value="MPG"/>
</dbReference>
<organism evidence="6 7">
    <name type="scientific">Candidatus Limosilactobacillus merdipullorum</name>
    <dbReference type="NCBI Taxonomy" id="2838653"/>
    <lineage>
        <taxon>Bacteria</taxon>
        <taxon>Bacillati</taxon>
        <taxon>Bacillota</taxon>
        <taxon>Bacilli</taxon>
        <taxon>Lactobacillales</taxon>
        <taxon>Lactobacillaceae</taxon>
        <taxon>Limosilactobacillus</taxon>
    </lineage>
</organism>
<gene>
    <name evidence="6" type="ORF">H9876_00800</name>
</gene>
<reference evidence="6" key="1">
    <citation type="journal article" date="2021" name="PeerJ">
        <title>Extensive microbial diversity within the chicken gut microbiome revealed by metagenomics and culture.</title>
        <authorList>
            <person name="Gilroy R."/>
            <person name="Ravi A."/>
            <person name="Getino M."/>
            <person name="Pursley I."/>
            <person name="Horton D.L."/>
            <person name="Alikhan N.F."/>
            <person name="Baker D."/>
            <person name="Gharbi K."/>
            <person name="Hall N."/>
            <person name="Watson M."/>
            <person name="Adriaenssens E.M."/>
            <person name="Foster-Nyarko E."/>
            <person name="Jarju S."/>
            <person name="Secka A."/>
            <person name="Antonio M."/>
            <person name="Oren A."/>
            <person name="Chaudhuri R.R."/>
            <person name="La Ragione R."/>
            <person name="Hildebrand F."/>
            <person name="Pallen M.J."/>
        </authorList>
    </citation>
    <scope>NUCLEOTIDE SEQUENCE</scope>
    <source>
        <strain evidence="6">ChiHejej3B27-2180</strain>
    </source>
</reference>
<dbReference type="GO" id="GO:0003905">
    <property type="term" value="F:alkylbase DNA N-glycosylase activity"/>
    <property type="evidence" value="ECO:0007669"/>
    <property type="project" value="InterPro"/>
</dbReference>
<comment type="caution">
    <text evidence="6">The sequence shown here is derived from an EMBL/GenBank/DDBJ whole genome shotgun (WGS) entry which is preliminary data.</text>
</comment>